<organism evidence="1 2">
    <name type="scientific">Cystoisospora suis</name>
    <dbReference type="NCBI Taxonomy" id="483139"/>
    <lineage>
        <taxon>Eukaryota</taxon>
        <taxon>Sar</taxon>
        <taxon>Alveolata</taxon>
        <taxon>Apicomplexa</taxon>
        <taxon>Conoidasida</taxon>
        <taxon>Coccidia</taxon>
        <taxon>Eucoccidiorida</taxon>
        <taxon>Eimeriorina</taxon>
        <taxon>Sarcocystidae</taxon>
        <taxon>Cystoisospora</taxon>
    </lineage>
</organism>
<evidence type="ECO:0000313" key="1">
    <source>
        <dbReference type="EMBL" id="PHJ23436.1"/>
    </source>
</evidence>
<dbReference type="RefSeq" id="XP_067925112.1">
    <property type="nucleotide sequence ID" value="XM_068062909.1"/>
</dbReference>
<reference evidence="1 2" key="1">
    <citation type="journal article" date="2017" name="Int. J. Parasitol.">
        <title>The genome of the protozoan parasite Cystoisospora suis and a reverse vaccinology approach to identify vaccine candidates.</title>
        <authorList>
            <person name="Palmieri N."/>
            <person name="Shrestha A."/>
            <person name="Ruttkowski B."/>
            <person name="Beck T."/>
            <person name="Vogl C."/>
            <person name="Tomley F."/>
            <person name="Blake D.P."/>
            <person name="Joachim A."/>
        </authorList>
    </citation>
    <scope>NUCLEOTIDE SEQUENCE [LARGE SCALE GENOMIC DNA]</scope>
    <source>
        <strain evidence="1 2">Wien I</strain>
    </source>
</reference>
<sequence>MIAFLSSIGKKLIYPDGEYPTYPELSTVRNLERKPRPHTPLAYRHAGEKAPVRREVMLCVQNSMSGVSRLVCKTKLFHRAAAMEDVQHIFDNVMTGMEISKLNTRLLSGGRRADKALARLKTLVARPYAKKMMKALGTANNFVANPDGSAVSVTAFVITRSALSSAGAVLSFLMKRSSTPDRYGRGRATSKRLTRQATQAAMVGRFYSHSLATDIADTASGGFGHVNVVLPRPSRVRRADRAMKELQQGMV</sequence>
<keyword evidence="2" id="KW-1185">Reference proteome</keyword>
<protein>
    <submittedName>
        <fullName evidence="1">Uncharacterized protein</fullName>
    </submittedName>
</protein>
<dbReference type="AlphaFoldDB" id="A0A2C6L8B8"/>
<dbReference type="EMBL" id="MIGC01001128">
    <property type="protein sequence ID" value="PHJ23436.1"/>
    <property type="molecule type" value="Genomic_DNA"/>
</dbReference>
<proteinExistence type="predicted"/>
<accession>A0A2C6L8B8</accession>
<name>A0A2C6L8B8_9APIC</name>
<dbReference type="OrthoDB" id="449128at2759"/>
<evidence type="ECO:0000313" key="2">
    <source>
        <dbReference type="Proteomes" id="UP000221165"/>
    </source>
</evidence>
<gene>
    <name evidence="1" type="ORF">CSUI_002710</name>
</gene>
<dbReference type="GeneID" id="94426120"/>
<dbReference type="VEuPathDB" id="ToxoDB:CSUI_002710"/>
<dbReference type="Proteomes" id="UP000221165">
    <property type="component" value="Unassembled WGS sequence"/>
</dbReference>
<comment type="caution">
    <text evidence="1">The sequence shown here is derived from an EMBL/GenBank/DDBJ whole genome shotgun (WGS) entry which is preliminary data.</text>
</comment>